<name>A0A844FBX9_CLOSV</name>
<feature type="transmembrane region" description="Helical" evidence="8">
    <location>
        <begin position="33"/>
        <end position="50"/>
    </location>
</feature>
<comment type="caution">
    <text evidence="9">The sequence shown here is derived from an EMBL/GenBank/DDBJ whole genome shotgun (WGS) entry which is preliminary data.</text>
</comment>
<evidence type="ECO:0000256" key="3">
    <source>
        <dbReference type="ARBA" id="ARBA00022448"/>
    </source>
</evidence>
<evidence type="ECO:0000256" key="5">
    <source>
        <dbReference type="ARBA" id="ARBA00022692"/>
    </source>
</evidence>
<accession>A0A844FBX9</accession>
<keyword evidence="6 8" id="KW-1133">Transmembrane helix</keyword>
<evidence type="ECO:0000313" key="9">
    <source>
        <dbReference type="EMBL" id="MSS40781.1"/>
    </source>
</evidence>
<feature type="transmembrane region" description="Helical" evidence="8">
    <location>
        <begin position="101"/>
        <end position="118"/>
    </location>
</feature>
<evidence type="ECO:0000256" key="1">
    <source>
        <dbReference type="ARBA" id="ARBA00004651"/>
    </source>
</evidence>
<feature type="transmembrane region" description="Helical" evidence="8">
    <location>
        <begin position="71"/>
        <end position="89"/>
    </location>
</feature>
<evidence type="ECO:0000256" key="2">
    <source>
        <dbReference type="ARBA" id="ARBA00009142"/>
    </source>
</evidence>
<dbReference type="EMBL" id="VUMB01000020">
    <property type="protein sequence ID" value="MSS40781.1"/>
    <property type="molecule type" value="Genomic_DNA"/>
</dbReference>
<keyword evidence="5 8" id="KW-0812">Transmembrane</keyword>
<evidence type="ECO:0000256" key="7">
    <source>
        <dbReference type="ARBA" id="ARBA00023136"/>
    </source>
</evidence>
<feature type="transmembrane region" description="Helical" evidence="8">
    <location>
        <begin position="138"/>
        <end position="156"/>
    </location>
</feature>
<organism evidence="9 10">
    <name type="scientific">Clostridium scindens (strain JCM 10418 / VPI 12708)</name>
    <dbReference type="NCBI Taxonomy" id="29347"/>
    <lineage>
        <taxon>Bacteria</taxon>
        <taxon>Bacillati</taxon>
        <taxon>Bacillota</taxon>
        <taxon>Clostridia</taxon>
        <taxon>Lachnospirales</taxon>
        <taxon>Lachnospiraceae</taxon>
    </lineage>
</organism>
<feature type="transmembrane region" description="Helical" evidence="8">
    <location>
        <begin position="233"/>
        <end position="252"/>
    </location>
</feature>
<feature type="transmembrane region" description="Helical" evidence="8">
    <location>
        <begin position="194"/>
        <end position="221"/>
    </location>
</feature>
<comment type="similarity">
    <text evidence="2 8">Belongs to the 4-toluene sulfonate uptake permease (TSUP) (TC 2.A.102) family.</text>
</comment>
<dbReference type="AlphaFoldDB" id="A0A844FBX9"/>
<evidence type="ECO:0000256" key="8">
    <source>
        <dbReference type="RuleBase" id="RU363041"/>
    </source>
</evidence>
<evidence type="ECO:0000256" key="6">
    <source>
        <dbReference type="ARBA" id="ARBA00022989"/>
    </source>
</evidence>
<dbReference type="PANTHER" id="PTHR30269:SF0">
    <property type="entry name" value="MEMBRANE TRANSPORTER PROTEIN YFCA-RELATED"/>
    <property type="match status" value="1"/>
</dbReference>
<dbReference type="Proteomes" id="UP000462363">
    <property type="component" value="Unassembled WGS sequence"/>
</dbReference>
<proteinExistence type="inferred from homology"/>
<reference evidence="9 10" key="1">
    <citation type="submission" date="2019-08" db="EMBL/GenBank/DDBJ databases">
        <title>In-depth cultivation of the pig gut microbiome towards novel bacterial diversity and tailored functional studies.</title>
        <authorList>
            <person name="Wylensek D."/>
            <person name="Hitch T.C.A."/>
            <person name="Clavel T."/>
        </authorList>
    </citation>
    <scope>NUCLEOTIDE SEQUENCE [LARGE SCALE GENOMIC DNA]</scope>
    <source>
        <strain evidence="9 10">BL-389-WT-3D</strain>
    </source>
</reference>
<evidence type="ECO:0000256" key="4">
    <source>
        <dbReference type="ARBA" id="ARBA00022475"/>
    </source>
</evidence>
<dbReference type="RefSeq" id="WP_009249610.1">
    <property type="nucleotide sequence ID" value="NZ_AP024846.1"/>
</dbReference>
<protein>
    <recommendedName>
        <fullName evidence="8">Probable membrane transporter protein</fullName>
    </recommendedName>
</protein>
<evidence type="ECO:0000313" key="10">
    <source>
        <dbReference type="Proteomes" id="UP000462363"/>
    </source>
</evidence>
<dbReference type="PANTHER" id="PTHR30269">
    <property type="entry name" value="TRANSMEMBRANE PROTEIN YFCA"/>
    <property type="match status" value="1"/>
</dbReference>
<dbReference type="Pfam" id="PF01925">
    <property type="entry name" value="TauE"/>
    <property type="match status" value="1"/>
</dbReference>
<gene>
    <name evidence="9" type="ORF">FYJ37_10585</name>
</gene>
<dbReference type="InterPro" id="IPR052017">
    <property type="entry name" value="TSUP"/>
</dbReference>
<keyword evidence="3" id="KW-0813">Transport</keyword>
<dbReference type="GO" id="GO:0005886">
    <property type="term" value="C:plasma membrane"/>
    <property type="evidence" value="ECO:0007669"/>
    <property type="project" value="UniProtKB-SubCell"/>
</dbReference>
<sequence length="253" mass="26529">MELTIHTFIIVCPLVFLAGMVDAIAGGGGLISLPAYLIAGLPPHAAVATNKMSSPFGTALATYRFARNHLINVRLAVPSVMAAIIGSFIGSHVSLMVPEKVMAYVLVAVLPLSAFLVLNKKLFNDKGSNEVTLNKRTYLTASIAAFVIGCYDGFYGPGTGTFLIIAFTVFARLSIKTANAQAKAINLTTNITSLLIFLLNGQVIISLGLAAAACNMLGGYIGAGLVMKNGARIAKPSILFVLVLLGFKVAGFY</sequence>
<keyword evidence="7 8" id="KW-0472">Membrane</keyword>
<dbReference type="InterPro" id="IPR002781">
    <property type="entry name" value="TM_pro_TauE-like"/>
</dbReference>
<comment type="subcellular location">
    <subcellularLocation>
        <location evidence="1 8">Cell membrane</location>
        <topology evidence="1 8">Multi-pass membrane protein</topology>
    </subcellularLocation>
</comment>
<keyword evidence="4 8" id="KW-1003">Cell membrane</keyword>